<evidence type="ECO:0000256" key="11">
    <source>
        <dbReference type="ARBA" id="ARBA00030639"/>
    </source>
</evidence>
<proteinExistence type="predicted"/>
<dbReference type="GO" id="GO:0005737">
    <property type="term" value="C:cytoplasm"/>
    <property type="evidence" value="ECO:0007669"/>
    <property type="project" value="InterPro"/>
</dbReference>
<dbReference type="GO" id="GO:0003991">
    <property type="term" value="F:acetylglutamate kinase activity"/>
    <property type="evidence" value="ECO:0007669"/>
    <property type="project" value="UniProtKB-EC"/>
</dbReference>
<comment type="pathway">
    <text evidence="1">Amino-acid biosynthesis; L-arginine biosynthesis; N(2)-acetyl-L-ornithine from L-glutamate: step 2/4.</text>
</comment>
<keyword evidence="9" id="KW-0067">ATP-binding</keyword>
<dbReference type="PANTHER" id="PTHR23342">
    <property type="entry name" value="N-ACETYLGLUTAMATE SYNTHASE"/>
    <property type="match status" value="1"/>
</dbReference>
<keyword evidence="7" id="KW-0547">Nucleotide-binding</keyword>
<dbReference type="InterPro" id="IPR036393">
    <property type="entry name" value="AceGlu_kinase-like_sf"/>
</dbReference>
<evidence type="ECO:0000256" key="5">
    <source>
        <dbReference type="ARBA" id="ARBA00022605"/>
    </source>
</evidence>
<evidence type="ECO:0000256" key="8">
    <source>
        <dbReference type="ARBA" id="ARBA00022777"/>
    </source>
</evidence>
<evidence type="ECO:0000313" key="15">
    <source>
        <dbReference type="Proteomes" id="UP000017148"/>
    </source>
</evidence>
<dbReference type="InterPro" id="IPR004662">
    <property type="entry name" value="AcgluKinase_fam"/>
</dbReference>
<comment type="catalytic activity">
    <reaction evidence="12">
        <text>N-acetyl-L-glutamate + ATP = N-acetyl-L-glutamyl 5-phosphate + ADP</text>
        <dbReference type="Rhea" id="RHEA:14629"/>
        <dbReference type="ChEBI" id="CHEBI:30616"/>
        <dbReference type="ChEBI" id="CHEBI:44337"/>
        <dbReference type="ChEBI" id="CHEBI:57936"/>
        <dbReference type="ChEBI" id="CHEBI:456216"/>
        <dbReference type="EC" id="2.7.2.8"/>
    </reaction>
</comment>
<keyword evidence="6" id="KW-0808">Transferase</keyword>
<gene>
    <name evidence="14" type="ORF">CALK_1495</name>
</gene>
<dbReference type="Proteomes" id="UP000017148">
    <property type="component" value="Unassembled WGS sequence"/>
</dbReference>
<dbReference type="Gene3D" id="3.40.1160.10">
    <property type="entry name" value="Acetylglutamate kinase-like"/>
    <property type="match status" value="1"/>
</dbReference>
<evidence type="ECO:0000256" key="9">
    <source>
        <dbReference type="ARBA" id="ARBA00022840"/>
    </source>
</evidence>
<protein>
    <recommendedName>
        <fullName evidence="3">Acetylglutamate kinase</fullName>
        <ecNumber evidence="2">2.7.2.8</ecNumber>
    </recommendedName>
    <alternativeName>
        <fullName evidence="10">N-acetyl-L-glutamate 5-phosphotransferase</fullName>
    </alternativeName>
    <alternativeName>
        <fullName evidence="11">NAG kinase</fullName>
    </alternativeName>
</protein>
<dbReference type="Pfam" id="PF00696">
    <property type="entry name" value="AA_kinase"/>
    <property type="match status" value="1"/>
</dbReference>
<evidence type="ECO:0000256" key="3">
    <source>
        <dbReference type="ARBA" id="ARBA00021197"/>
    </source>
</evidence>
<comment type="caution">
    <text evidence="14">The sequence shown here is derived from an EMBL/GenBank/DDBJ whole genome shotgun (WGS) entry which is preliminary data.</text>
</comment>
<dbReference type="EC" id="2.7.2.8" evidence="2"/>
<evidence type="ECO:0000256" key="2">
    <source>
        <dbReference type="ARBA" id="ARBA00013065"/>
    </source>
</evidence>
<dbReference type="PATRIC" id="fig|1313304.3.peg.1427"/>
<dbReference type="PIRSF" id="PIRSF000728">
    <property type="entry name" value="NAGK"/>
    <property type="match status" value="1"/>
</dbReference>
<dbReference type="SUPFAM" id="SSF53633">
    <property type="entry name" value="Carbamate kinase-like"/>
    <property type="match status" value="1"/>
</dbReference>
<evidence type="ECO:0000256" key="6">
    <source>
        <dbReference type="ARBA" id="ARBA00022679"/>
    </source>
</evidence>
<evidence type="ECO:0000313" key="14">
    <source>
        <dbReference type="EMBL" id="ERP31631.1"/>
    </source>
</evidence>
<dbReference type="AlphaFoldDB" id="U7D7T2"/>
<dbReference type="STRING" id="1313304.CALK_1495"/>
<dbReference type="NCBIfam" id="TIGR00761">
    <property type="entry name" value="argB"/>
    <property type="match status" value="1"/>
</dbReference>
<evidence type="ECO:0000256" key="10">
    <source>
        <dbReference type="ARBA" id="ARBA00030178"/>
    </source>
</evidence>
<accession>U7D7T2</accession>
<dbReference type="PANTHER" id="PTHR23342:SF0">
    <property type="entry name" value="N-ACETYLGLUTAMATE SYNTHASE, MITOCHONDRIAL"/>
    <property type="match status" value="1"/>
</dbReference>
<dbReference type="eggNOG" id="COG0548">
    <property type="taxonomic scope" value="Bacteria"/>
</dbReference>
<name>U7D7T2_9BACT</name>
<dbReference type="OrthoDB" id="9803155at2"/>
<dbReference type="RefSeq" id="WP_022636950.1">
    <property type="nucleotide sequence ID" value="NZ_ASJR01000011.1"/>
</dbReference>
<evidence type="ECO:0000259" key="13">
    <source>
        <dbReference type="Pfam" id="PF00696"/>
    </source>
</evidence>
<dbReference type="GO" id="GO:0005524">
    <property type="term" value="F:ATP binding"/>
    <property type="evidence" value="ECO:0007669"/>
    <property type="project" value="UniProtKB-KW"/>
</dbReference>
<keyword evidence="5" id="KW-0028">Amino-acid biosynthesis</keyword>
<keyword evidence="8 14" id="KW-0418">Kinase</keyword>
<keyword evidence="4" id="KW-0055">Arginine biosynthesis</keyword>
<sequence length="265" mass="27539">MSDGKKRVLIKIGGSTVNDAGFLESLGCSIQQCASTIDSILVHGGGKDIAAEYARMNTEYSFVDGLRVTDEEMMGGVQRVLSGEVNKRIVLSLCGKGVPALGVSGVDAALLTAEKITVRGHDLGRVGRITQVNSSCITALIGVGYVPVISPVSGDGIGGILNINADDAASEVSVACNVSDLVYVSDVPGVLINDTVVSYLSVEDIEGYIKSGDVTGGMIPKLRSAADSIRRGVGRVHITGWYGDETLEQELSGRDCRGTTIFAGA</sequence>
<evidence type="ECO:0000256" key="12">
    <source>
        <dbReference type="ARBA" id="ARBA00048141"/>
    </source>
</evidence>
<dbReference type="EMBL" id="ASJR01000011">
    <property type="protein sequence ID" value="ERP31631.1"/>
    <property type="molecule type" value="Genomic_DNA"/>
</dbReference>
<evidence type="ECO:0000256" key="7">
    <source>
        <dbReference type="ARBA" id="ARBA00022741"/>
    </source>
</evidence>
<organism evidence="14 15">
    <name type="scientific">Chitinivibrio alkaliphilus ACht1</name>
    <dbReference type="NCBI Taxonomy" id="1313304"/>
    <lineage>
        <taxon>Bacteria</taxon>
        <taxon>Pseudomonadati</taxon>
        <taxon>Fibrobacterota</taxon>
        <taxon>Chitinivibrionia</taxon>
        <taxon>Chitinivibrionales</taxon>
        <taxon>Chitinivibrionaceae</taxon>
        <taxon>Chitinivibrio</taxon>
    </lineage>
</organism>
<evidence type="ECO:0000256" key="1">
    <source>
        <dbReference type="ARBA" id="ARBA00004828"/>
    </source>
</evidence>
<feature type="domain" description="Aspartate/glutamate/uridylate kinase" evidence="13">
    <location>
        <begin position="6"/>
        <end position="239"/>
    </location>
</feature>
<dbReference type="InterPro" id="IPR001048">
    <property type="entry name" value="Asp/Glu/Uridylate_kinase"/>
</dbReference>
<dbReference type="CDD" id="cd04238">
    <property type="entry name" value="AAK_NAGK-like"/>
    <property type="match status" value="1"/>
</dbReference>
<dbReference type="GO" id="GO:0006526">
    <property type="term" value="P:L-arginine biosynthetic process"/>
    <property type="evidence" value="ECO:0007669"/>
    <property type="project" value="UniProtKB-KW"/>
</dbReference>
<reference evidence="14 15" key="1">
    <citation type="journal article" date="2013" name="Environ. Microbiol.">
        <title>Genome analysis of Chitinivibrio alkaliphilus gen. nov., sp. nov., a novel extremely haloalkaliphilic anaerobic chitinolytic bacterium from the candidate phylum Termite Group 3.</title>
        <authorList>
            <person name="Sorokin D.Y."/>
            <person name="Gumerov V.M."/>
            <person name="Rakitin A.L."/>
            <person name="Beletsky A.V."/>
            <person name="Damste J.S."/>
            <person name="Muyzer G."/>
            <person name="Mardanov A.V."/>
            <person name="Ravin N.V."/>
        </authorList>
    </citation>
    <scope>NUCLEOTIDE SEQUENCE [LARGE SCALE GENOMIC DNA]</scope>
    <source>
        <strain evidence="14 15">ACht1</strain>
    </source>
</reference>
<evidence type="ECO:0000256" key="4">
    <source>
        <dbReference type="ARBA" id="ARBA00022571"/>
    </source>
</evidence>
<keyword evidence="15" id="KW-1185">Reference proteome</keyword>